<dbReference type="InterPro" id="IPR036378">
    <property type="entry name" value="FAS1_dom_sf"/>
</dbReference>
<dbReference type="GO" id="GO:0098552">
    <property type="term" value="C:side of membrane"/>
    <property type="evidence" value="ECO:0007669"/>
    <property type="project" value="UniProtKB-KW"/>
</dbReference>
<dbReference type="STRING" id="15368.A0A2K2DKD4"/>
<evidence type="ECO:0000259" key="10">
    <source>
        <dbReference type="PROSITE" id="PS50213"/>
    </source>
</evidence>
<comment type="subcellular location">
    <subcellularLocation>
        <location evidence="1">Cell membrane</location>
        <topology evidence="1">Lipid-anchor</topology>
        <topology evidence="1">GPI-anchor</topology>
    </subcellularLocation>
</comment>
<comment type="similarity">
    <text evidence="2">Belongs to the fasciclin-like AGP family.</text>
</comment>
<organism evidence="11">
    <name type="scientific">Brachypodium distachyon</name>
    <name type="common">Purple false brome</name>
    <name type="synonym">Trachynia distachya</name>
    <dbReference type="NCBI Taxonomy" id="15368"/>
    <lineage>
        <taxon>Eukaryota</taxon>
        <taxon>Viridiplantae</taxon>
        <taxon>Streptophyta</taxon>
        <taxon>Embryophyta</taxon>
        <taxon>Tracheophyta</taxon>
        <taxon>Spermatophyta</taxon>
        <taxon>Magnoliopsida</taxon>
        <taxon>Liliopsida</taxon>
        <taxon>Poales</taxon>
        <taxon>Poaceae</taxon>
        <taxon>BOP clade</taxon>
        <taxon>Pooideae</taxon>
        <taxon>Stipodae</taxon>
        <taxon>Brachypodieae</taxon>
        <taxon>Brachypodium</taxon>
    </lineage>
</organism>
<comment type="function">
    <text evidence="7">May be a cell surface adhesion protein.</text>
</comment>
<evidence type="ECO:0000313" key="12">
    <source>
        <dbReference type="EnsemblPlants" id="PNT74733"/>
    </source>
</evidence>
<dbReference type="InParanoid" id="A0A2K2DKD4"/>
<evidence type="ECO:0000256" key="9">
    <source>
        <dbReference type="SAM" id="SignalP"/>
    </source>
</evidence>
<evidence type="ECO:0000256" key="7">
    <source>
        <dbReference type="ARBA" id="ARBA00024686"/>
    </source>
</evidence>
<feature type="chain" id="PRO_5033311734" description="FAS1 domain-containing protein" evidence="9">
    <location>
        <begin position="18"/>
        <end position="237"/>
    </location>
</feature>
<gene>
    <name evidence="11" type="ORF">BRADI_1g21141v3</name>
</gene>
<dbReference type="PROSITE" id="PS50213">
    <property type="entry name" value="FAS1"/>
    <property type="match status" value="1"/>
</dbReference>
<dbReference type="EMBL" id="CM000880">
    <property type="protein sequence ID" value="PNT74733.1"/>
    <property type="molecule type" value="Genomic_DNA"/>
</dbReference>
<evidence type="ECO:0000256" key="8">
    <source>
        <dbReference type="SAM" id="Phobius"/>
    </source>
</evidence>
<dbReference type="Pfam" id="PF02469">
    <property type="entry name" value="Fasciclin"/>
    <property type="match status" value="1"/>
</dbReference>
<evidence type="ECO:0000256" key="1">
    <source>
        <dbReference type="ARBA" id="ARBA00004609"/>
    </source>
</evidence>
<evidence type="ECO:0000256" key="5">
    <source>
        <dbReference type="ARBA" id="ARBA00022729"/>
    </source>
</evidence>
<dbReference type="PANTHER" id="PTHR32077">
    <property type="entry name" value="FASCICLIN-LIKE ARABINOGALACTAN PROTEIN"/>
    <property type="match status" value="1"/>
</dbReference>
<dbReference type="ExpressionAtlas" id="A0A2K2DKD4">
    <property type="expression patterns" value="baseline"/>
</dbReference>
<keyword evidence="6 8" id="KW-0472">Membrane</keyword>
<dbReference type="Gramene" id="PNT74733">
    <property type="protein sequence ID" value="PNT74733"/>
    <property type="gene ID" value="BRADI_1g21141v3"/>
</dbReference>
<feature type="signal peptide" evidence="9">
    <location>
        <begin position="1"/>
        <end position="17"/>
    </location>
</feature>
<evidence type="ECO:0000256" key="6">
    <source>
        <dbReference type="ARBA" id="ARBA00023136"/>
    </source>
</evidence>
<evidence type="ECO:0000313" key="11">
    <source>
        <dbReference type="EMBL" id="PNT74733.1"/>
    </source>
</evidence>
<evidence type="ECO:0000256" key="3">
    <source>
        <dbReference type="ARBA" id="ARBA00022475"/>
    </source>
</evidence>
<reference evidence="11 12" key="1">
    <citation type="journal article" date="2010" name="Nature">
        <title>Genome sequencing and analysis of the model grass Brachypodium distachyon.</title>
        <authorList>
            <consortium name="International Brachypodium Initiative"/>
        </authorList>
    </citation>
    <scope>NUCLEOTIDE SEQUENCE [LARGE SCALE GENOMIC DNA]</scope>
    <source>
        <strain evidence="11 12">Bd21</strain>
    </source>
</reference>
<keyword evidence="8" id="KW-1133">Transmembrane helix</keyword>
<keyword evidence="13" id="KW-1185">Reference proteome</keyword>
<dbReference type="GO" id="GO:0009834">
    <property type="term" value="P:plant-type secondary cell wall biogenesis"/>
    <property type="evidence" value="ECO:0000318"/>
    <property type="project" value="GO_Central"/>
</dbReference>
<feature type="transmembrane region" description="Helical" evidence="8">
    <location>
        <begin position="217"/>
        <end position="236"/>
    </location>
</feature>
<sequence>MAALLLLALLLLSGAAAIREDKGPQHLLEFRGIDSPRHGRHASDKPPMTPQATTLTLTGLLSTSGCGRFAALVAATPNASEVLEQRFAANAGLTVFCPDDEAVTAFTPTFHNNLSAGCQAALLLHHAVGARGARGRVAATANGTVLPTLAATAIVFLNPRPPGAAVVRKTALDEARLGLAVHVLDAVIALPIAGEDRCVCGGFKVNWLGRLYCFPSWAVPFWAVLSGAVTGCLLVSR</sequence>
<reference evidence="11" key="2">
    <citation type="submission" date="2017-06" db="EMBL/GenBank/DDBJ databases">
        <title>WGS assembly of Brachypodium distachyon.</title>
        <authorList>
            <consortium name="The International Brachypodium Initiative"/>
            <person name="Lucas S."/>
            <person name="Harmon-Smith M."/>
            <person name="Lail K."/>
            <person name="Tice H."/>
            <person name="Grimwood J."/>
            <person name="Bruce D."/>
            <person name="Barry K."/>
            <person name="Shu S."/>
            <person name="Lindquist E."/>
            <person name="Wang M."/>
            <person name="Pitluck S."/>
            <person name="Vogel J.P."/>
            <person name="Garvin D.F."/>
            <person name="Mockler T.C."/>
            <person name="Schmutz J."/>
            <person name="Rokhsar D."/>
            <person name="Bevan M.W."/>
        </authorList>
    </citation>
    <scope>NUCLEOTIDE SEQUENCE</scope>
    <source>
        <strain evidence="11">Bd21</strain>
    </source>
</reference>
<name>A0A2K2DKD4_BRADI</name>
<evidence type="ECO:0000256" key="4">
    <source>
        <dbReference type="ARBA" id="ARBA00022622"/>
    </source>
</evidence>
<proteinExistence type="inferred from homology"/>
<dbReference type="PANTHER" id="PTHR32077:SF83">
    <property type="entry name" value="OS06G0285100 PROTEIN"/>
    <property type="match status" value="1"/>
</dbReference>
<dbReference type="Gene3D" id="2.30.180.10">
    <property type="entry name" value="FAS1 domain"/>
    <property type="match status" value="1"/>
</dbReference>
<dbReference type="EnsemblPlants" id="PNT74733">
    <property type="protein sequence ID" value="PNT74733"/>
    <property type="gene ID" value="BRADI_1g21141v3"/>
</dbReference>
<keyword evidence="4" id="KW-0325">Glycoprotein</keyword>
<keyword evidence="8" id="KW-0812">Transmembrane</keyword>
<dbReference type="AlphaFoldDB" id="A0A2K2DKD4"/>
<dbReference type="OrthoDB" id="603603at2759"/>
<reference evidence="12" key="3">
    <citation type="submission" date="2018-08" db="UniProtKB">
        <authorList>
            <consortium name="EnsemblPlants"/>
        </authorList>
    </citation>
    <scope>IDENTIFICATION</scope>
    <source>
        <strain evidence="12">cv. Bd21</strain>
    </source>
</reference>
<dbReference type="InterPro" id="IPR045003">
    <property type="entry name" value="FLA_A"/>
</dbReference>
<dbReference type="SUPFAM" id="SSF82153">
    <property type="entry name" value="FAS1 domain"/>
    <property type="match status" value="1"/>
</dbReference>
<accession>A0A2K2DKD4</accession>
<dbReference type="GO" id="GO:0005886">
    <property type="term" value="C:plasma membrane"/>
    <property type="evidence" value="ECO:0000318"/>
    <property type="project" value="GO_Central"/>
</dbReference>
<dbReference type="Proteomes" id="UP000008810">
    <property type="component" value="Chromosome 1"/>
</dbReference>
<evidence type="ECO:0000256" key="2">
    <source>
        <dbReference type="ARBA" id="ARBA00007843"/>
    </source>
</evidence>
<keyword evidence="4" id="KW-0336">GPI-anchor</keyword>
<keyword evidence="4" id="KW-0449">Lipoprotein</keyword>
<dbReference type="InterPro" id="IPR000782">
    <property type="entry name" value="FAS1_domain"/>
</dbReference>
<keyword evidence="3" id="KW-1003">Cell membrane</keyword>
<protein>
    <recommendedName>
        <fullName evidence="10">FAS1 domain-containing protein</fullName>
    </recommendedName>
</protein>
<feature type="domain" description="FAS1" evidence="10">
    <location>
        <begin position="53"/>
        <end position="188"/>
    </location>
</feature>
<keyword evidence="5 9" id="KW-0732">Signal</keyword>
<evidence type="ECO:0000313" key="13">
    <source>
        <dbReference type="Proteomes" id="UP000008810"/>
    </source>
</evidence>